<dbReference type="InterPro" id="IPR003959">
    <property type="entry name" value="ATPase_AAA_core"/>
</dbReference>
<evidence type="ECO:0000259" key="2">
    <source>
        <dbReference type="Pfam" id="PF13175"/>
    </source>
</evidence>
<organism evidence="4 5">
    <name type="scientific">Polyangium fumosum</name>
    <dbReference type="NCBI Taxonomy" id="889272"/>
    <lineage>
        <taxon>Bacteria</taxon>
        <taxon>Pseudomonadati</taxon>
        <taxon>Myxococcota</taxon>
        <taxon>Polyangia</taxon>
        <taxon>Polyangiales</taxon>
        <taxon>Polyangiaceae</taxon>
        <taxon>Polyangium</taxon>
    </lineage>
</organism>
<dbReference type="PIRSF" id="PIRSF029347">
    <property type="entry name" value="RecF"/>
    <property type="match status" value="1"/>
</dbReference>
<dbReference type="AlphaFoldDB" id="A0A4U1J7Z8"/>
<dbReference type="Proteomes" id="UP000309215">
    <property type="component" value="Unassembled WGS sequence"/>
</dbReference>
<dbReference type="Pfam" id="PF13175">
    <property type="entry name" value="AAA_15"/>
    <property type="match status" value="1"/>
</dbReference>
<dbReference type="PANTHER" id="PTHR43581:SF4">
    <property type="entry name" value="ATP_GTP PHOSPHATASE"/>
    <property type="match status" value="1"/>
</dbReference>
<dbReference type="Pfam" id="PF13304">
    <property type="entry name" value="AAA_21"/>
    <property type="match status" value="1"/>
</dbReference>
<evidence type="ECO:0000313" key="4">
    <source>
        <dbReference type="EMBL" id="TKD03516.1"/>
    </source>
</evidence>
<dbReference type="InterPro" id="IPR041685">
    <property type="entry name" value="AAA_GajA/Old/RecF-like"/>
</dbReference>
<proteinExistence type="predicted"/>
<feature type="domain" description="ATPase AAA-type core" evidence="3">
    <location>
        <begin position="305"/>
        <end position="382"/>
    </location>
</feature>
<dbReference type="GO" id="GO:0016887">
    <property type="term" value="F:ATP hydrolysis activity"/>
    <property type="evidence" value="ECO:0007669"/>
    <property type="project" value="InterPro"/>
</dbReference>
<dbReference type="EMBL" id="SSMQ01000028">
    <property type="protein sequence ID" value="TKD03516.1"/>
    <property type="molecule type" value="Genomic_DNA"/>
</dbReference>
<dbReference type="SUPFAM" id="SSF52540">
    <property type="entry name" value="P-loop containing nucleoside triphosphate hydrolases"/>
    <property type="match status" value="1"/>
</dbReference>
<sequence>MGRSAKTGLLREGLRGPGARPRVGPGARPRVGPGARPRAAGKTPWPATIASVTIKGFKTIVDQTIDLGRLNVLIGANGSGKTAVLEAIGVLGAAADARVDDAALLRRGVRPGVPRLYKSNFGGRKERTIVLEAVSSEQALYRASMDPGKIPASPWRFNNETLESAGETIFTRWPGGASYHENQADPIRFMPSDPARGLAASHPFGIPPEATRLFDALAHFVIYDPQTSVLRGTQADLYQSDPLGLQGGRLAEAIGPMGARLPKDELLELLDWVADVGSEPPSPDLLSPTIPAVREIVRFTDRYMRRGSNRLSAYDASEGALYVLFAFALLYHSRAPKFFAIENIDHALHPRLARALVRKMADSTSSQAKQVILTTHNPLVLDGLPLADDGVRLFLVDRTEQGQTRVERVAYTDAIHKAEEQGMTLSQLWVQGALGGGVPNIW</sequence>
<dbReference type="Gene3D" id="3.40.50.300">
    <property type="entry name" value="P-loop containing nucleotide triphosphate hydrolases"/>
    <property type="match status" value="2"/>
</dbReference>
<dbReference type="GO" id="GO:0005524">
    <property type="term" value="F:ATP binding"/>
    <property type="evidence" value="ECO:0007669"/>
    <property type="project" value="InterPro"/>
</dbReference>
<feature type="domain" description="Endonuclease GajA/Old nuclease/RecF-like AAA" evidence="2">
    <location>
        <begin position="49"/>
        <end position="91"/>
    </location>
</feature>
<dbReference type="InterPro" id="IPR027417">
    <property type="entry name" value="P-loop_NTPase"/>
</dbReference>
<dbReference type="PANTHER" id="PTHR43581">
    <property type="entry name" value="ATP/GTP PHOSPHATASE"/>
    <property type="match status" value="1"/>
</dbReference>
<protein>
    <submittedName>
        <fullName evidence="4">Chromosome segregation protein SMC</fullName>
    </submittedName>
</protein>
<gene>
    <name evidence="4" type="ORF">E8A74_25275</name>
</gene>
<evidence type="ECO:0000259" key="3">
    <source>
        <dbReference type="Pfam" id="PF13304"/>
    </source>
</evidence>
<evidence type="ECO:0000256" key="1">
    <source>
        <dbReference type="SAM" id="MobiDB-lite"/>
    </source>
</evidence>
<keyword evidence="5" id="KW-1185">Reference proteome</keyword>
<feature type="compositionally biased region" description="Low complexity" evidence="1">
    <location>
        <begin position="17"/>
        <end position="41"/>
    </location>
</feature>
<comment type="caution">
    <text evidence="4">The sequence shown here is derived from an EMBL/GenBank/DDBJ whole genome shotgun (WGS) entry which is preliminary data.</text>
</comment>
<evidence type="ECO:0000313" key="5">
    <source>
        <dbReference type="Proteomes" id="UP000309215"/>
    </source>
</evidence>
<dbReference type="InterPro" id="IPR014555">
    <property type="entry name" value="RecF-like"/>
</dbReference>
<feature type="region of interest" description="Disordered" evidence="1">
    <location>
        <begin position="1"/>
        <end position="44"/>
    </location>
</feature>
<name>A0A4U1J7Z8_9BACT</name>
<dbReference type="OrthoDB" id="9816506at2"/>
<accession>A0A4U1J7Z8</accession>
<dbReference type="InterPro" id="IPR051396">
    <property type="entry name" value="Bact_Antivir_Def_Nuclease"/>
</dbReference>
<reference evidence="4 5" key="1">
    <citation type="submission" date="2019-04" db="EMBL/GenBank/DDBJ databases">
        <authorList>
            <person name="Li Y."/>
            <person name="Wang J."/>
        </authorList>
    </citation>
    <scope>NUCLEOTIDE SEQUENCE [LARGE SCALE GENOMIC DNA]</scope>
    <source>
        <strain evidence="4 5">DSM 14668</strain>
    </source>
</reference>